<gene>
    <name evidence="3" type="ORF">HU200_058946</name>
</gene>
<name>A0A835A8C9_9POAL</name>
<reference evidence="3" key="1">
    <citation type="submission" date="2020-07" db="EMBL/GenBank/DDBJ databases">
        <title>Genome sequence and genetic diversity analysis of an under-domesticated orphan crop, white fonio (Digitaria exilis).</title>
        <authorList>
            <person name="Bennetzen J.L."/>
            <person name="Chen S."/>
            <person name="Ma X."/>
            <person name="Wang X."/>
            <person name="Yssel A.E.J."/>
            <person name="Chaluvadi S.R."/>
            <person name="Johnson M."/>
            <person name="Gangashetty P."/>
            <person name="Hamidou F."/>
            <person name="Sanogo M.D."/>
            <person name="Zwaenepoel A."/>
            <person name="Wallace J."/>
            <person name="Van De Peer Y."/>
            <person name="Van Deynze A."/>
        </authorList>
    </citation>
    <scope>NUCLEOTIDE SEQUENCE</scope>
    <source>
        <tissue evidence="3">Leaves</tissue>
    </source>
</reference>
<feature type="region of interest" description="Disordered" evidence="1">
    <location>
        <begin position="260"/>
        <end position="305"/>
    </location>
</feature>
<feature type="compositionally biased region" description="Low complexity" evidence="1">
    <location>
        <begin position="174"/>
        <end position="186"/>
    </location>
</feature>
<feature type="compositionally biased region" description="Basic residues" evidence="1">
    <location>
        <begin position="139"/>
        <end position="149"/>
    </location>
</feature>
<dbReference type="Pfam" id="PF05627">
    <property type="entry name" value="AvrRpt-cleavage"/>
    <property type="match status" value="1"/>
</dbReference>
<accession>A0A835A8C9</accession>
<dbReference type="EMBL" id="JACEFO010002479">
    <property type="protein sequence ID" value="KAF8658492.1"/>
    <property type="molecule type" value="Genomic_DNA"/>
</dbReference>
<dbReference type="InterPro" id="IPR008700">
    <property type="entry name" value="TypeIII_avirulence_cleave"/>
</dbReference>
<dbReference type="Proteomes" id="UP000636709">
    <property type="component" value="Unassembled WGS sequence"/>
</dbReference>
<proteinExistence type="predicted"/>
<protein>
    <recommendedName>
        <fullName evidence="2">RIN4 pathogenic type III effector avirulence factor Avr cleavage site domain-containing protein</fullName>
    </recommendedName>
</protein>
<feature type="compositionally biased region" description="Basic and acidic residues" evidence="1">
    <location>
        <begin position="267"/>
        <end position="283"/>
    </location>
</feature>
<organism evidence="3 4">
    <name type="scientific">Digitaria exilis</name>
    <dbReference type="NCBI Taxonomy" id="1010633"/>
    <lineage>
        <taxon>Eukaryota</taxon>
        <taxon>Viridiplantae</taxon>
        <taxon>Streptophyta</taxon>
        <taxon>Embryophyta</taxon>
        <taxon>Tracheophyta</taxon>
        <taxon>Spermatophyta</taxon>
        <taxon>Magnoliopsida</taxon>
        <taxon>Liliopsida</taxon>
        <taxon>Poales</taxon>
        <taxon>Poaceae</taxon>
        <taxon>PACMAD clade</taxon>
        <taxon>Panicoideae</taxon>
        <taxon>Panicodae</taxon>
        <taxon>Paniceae</taxon>
        <taxon>Anthephorinae</taxon>
        <taxon>Digitaria</taxon>
    </lineage>
</organism>
<dbReference type="AlphaFoldDB" id="A0A835A8C9"/>
<evidence type="ECO:0000256" key="1">
    <source>
        <dbReference type="SAM" id="MobiDB-lite"/>
    </source>
</evidence>
<evidence type="ECO:0000313" key="3">
    <source>
        <dbReference type="EMBL" id="KAF8658492.1"/>
    </source>
</evidence>
<feature type="compositionally biased region" description="Pro residues" evidence="1">
    <location>
        <begin position="116"/>
        <end position="128"/>
    </location>
</feature>
<dbReference type="OrthoDB" id="695513at2759"/>
<feature type="region of interest" description="Disordered" evidence="1">
    <location>
        <begin position="35"/>
        <end position="187"/>
    </location>
</feature>
<feature type="domain" description="RIN4 pathogenic type III effector avirulence factor Avr cleavage site" evidence="2">
    <location>
        <begin position="9"/>
        <end position="37"/>
    </location>
</feature>
<evidence type="ECO:0000313" key="4">
    <source>
        <dbReference type="Proteomes" id="UP000636709"/>
    </source>
</evidence>
<comment type="caution">
    <text evidence="3">The sequence shown here is derived from an EMBL/GenBank/DDBJ whole genome shotgun (WGS) entry which is preliminary data.</text>
</comment>
<evidence type="ECO:0000259" key="2">
    <source>
        <dbReference type="Pfam" id="PF05627"/>
    </source>
</evidence>
<sequence length="357" mass="38415">MHGRTCVQNRPTVPKFGTWDSDNAGYTVYFEKVRENKGATAPPLHRPFNPNDPDEGPMMTVPPPSSSSRPATSGGHRERHHHQQQRRPTGPHGQGQGHHRRAGSSSSAAAEQSKFAPPPQFQPRPSPQPVAQHYGDDHHHHRTGGHHQHQSPAAHGGGGGHRASQQRQQHHHAAPAARARSASPQSNTSVSVFDYILLGMRPKQPLRGNYENFNMSDKKIIENLVADEVCGLGFFWAERPAEADDGAKVRGVGRADGGVGGAGVHGAVREREAPQGGGADRRAAGAVAAGGRPGEAGPPPSKDTLRVQGEYVDVDGSDDGFLPFWMFRCLTDLLCDIAFVIYAQMFGCFLPPTTAKD</sequence>
<keyword evidence="4" id="KW-1185">Reference proteome</keyword>